<dbReference type="Proteomes" id="UP000282574">
    <property type="component" value="Unassembled WGS sequence"/>
</dbReference>
<sequence>MYVKKCIVKSFNIYLILQTSEKSNELRKQSVILRFDENKNYISVIEGKKPN</sequence>
<dbReference type="EMBL" id="RSCK01000003">
    <property type="protein sequence ID" value="RUT14119.1"/>
    <property type="molecule type" value="Genomic_DNA"/>
</dbReference>
<evidence type="ECO:0000313" key="2">
    <source>
        <dbReference type="Proteomes" id="UP000282574"/>
    </source>
</evidence>
<reference evidence="1 2" key="1">
    <citation type="journal article" date="2019" name="Genome Biol. Evol.">
        <title>Day and night: Metabolic profiles and evolutionary relationships of six axenic non-marine cyanobacteria.</title>
        <authorList>
            <person name="Will S.E."/>
            <person name="Henke P."/>
            <person name="Boedeker C."/>
            <person name="Huang S."/>
            <person name="Brinkmann H."/>
            <person name="Rohde M."/>
            <person name="Jarek M."/>
            <person name="Friedl T."/>
            <person name="Seufert S."/>
            <person name="Schumacher M."/>
            <person name="Overmann J."/>
            <person name="Neumann-Schaal M."/>
            <person name="Petersen J."/>
        </authorList>
    </citation>
    <scope>NUCLEOTIDE SEQUENCE [LARGE SCALE GENOMIC DNA]</scope>
    <source>
        <strain evidence="1 2">SAG 39.79</strain>
    </source>
</reference>
<dbReference type="AlphaFoldDB" id="A0AB37URR3"/>
<proteinExistence type="predicted"/>
<protein>
    <submittedName>
        <fullName evidence="1">Uncharacterized protein</fullName>
    </submittedName>
</protein>
<organism evidence="1 2">
    <name type="scientific">Chroococcidiopsis cubana SAG 39.79</name>
    <dbReference type="NCBI Taxonomy" id="388085"/>
    <lineage>
        <taxon>Bacteria</taxon>
        <taxon>Bacillati</taxon>
        <taxon>Cyanobacteriota</taxon>
        <taxon>Cyanophyceae</taxon>
        <taxon>Chroococcidiopsidales</taxon>
        <taxon>Chroococcidiopsidaceae</taxon>
        <taxon>Chroococcidiopsis</taxon>
    </lineage>
</organism>
<gene>
    <name evidence="1" type="ORF">DSM107010_06020</name>
</gene>
<accession>A0AB37URR3</accession>
<comment type="caution">
    <text evidence="1">The sequence shown here is derived from an EMBL/GenBank/DDBJ whole genome shotgun (WGS) entry which is preliminary data.</text>
</comment>
<keyword evidence="2" id="KW-1185">Reference proteome</keyword>
<name>A0AB37URR3_9CYAN</name>
<evidence type="ECO:0000313" key="1">
    <source>
        <dbReference type="EMBL" id="RUT14119.1"/>
    </source>
</evidence>